<dbReference type="Pfam" id="PF00593">
    <property type="entry name" value="TonB_dep_Rec_b-barrel"/>
    <property type="match status" value="1"/>
</dbReference>
<keyword evidence="3 11" id="KW-1134">Transmembrane beta strand</keyword>
<evidence type="ECO:0000259" key="13">
    <source>
        <dbReference type="Pfam" id="PF00593"/>
    </source>
</evidence>
<keyword evidence="16" id="KW-1185">Reference proteome</keyword>
<dbReference type="Proteomes" id="UP001500392">
    <property type="component" value="Unassembled WGS sequence"/>
</dbReference>
<dbReference type="InterPro" id="IPR000531">
    <property type="entry name" value="Beta-barrel_TonB"/>
</dbReference>
<keyword evidence="7" id="KW-0406">Ion transport</keyword>
<evidence type="ECO:0000256" key="5">
    <source>
        <dbReference type="ARBA" id="ARBA00022692"/>
    </source>
</evidence>
<evidence type="ECO:0000313" key="15">
    <source>
        <dbReference type="EMBL" id="GAA4084698.1"/>
    </source>
</evidence>
<feature type="domain" description="TonB-dependent receptor plug" evidence="14">
    <location>
        <begin position="31"/>
        <end position="139"/>
    </location>
</feature>
<dbReference type="InterPro" id="IPR037066">
    <property type="entry name" value="Plug_dom_sf"/>
</dbReference>
<sequence length="878" mass="98309">MPVFAQDTTDEKSTWALEEIIVTATKRETNLMETPVAISAFSQSELDRQGITNVKDIANLVPNLDIAYDQDQSSPVIAMRGVRSTNTSELGDPSVGLHMDGVYSPRPQGAMALMFDVERVEALRGPQGTLFGRNSTVGTINVISKRPVIDELEGSLGIEIGRWNQRQIKGMINIPVSDTFALRASAMKETRDSYLNGYYDANQWDRRRLPAEAQNAPLLTGEPQTLTQRANSWTAPRELVAADPETFYNNSDQYAYRLSGLWEPSDTLSWMLTYEKYQDSSAGGINTIDCDKADQRLSENADGDMVPGLLGCEYIYGPGADEYTVAVNTPGKLDLSIDSVRSNLRWDFSDTLSFIYNAGYASQQRSALMDIDAGVTDWDMALNFIDTDYVSQSHEFQLQSMTDGPLQWIAGIFYFKEQNGMEGYFNAAMNDSTFWDQPDRTLESIAYFGQGTYDLSEKLHLTLGYRWSKDTKQDKGGHNKSCLRDYSLGPDDEGYPGCYPAWVSDAPGYEDDPNGYFNSYSADHFDDPSIYTDTTNNDTKGSWASATYRFGFDYDLSDEVMLYSYLANGFKSGGIGDVVVEYEQDPTTAEYPLDADGNRIVKTTHASDYDPEEVVTFEIGAKGDFYDGKLNLSGTFFLSSYKDMQLAAPESVYNVYAVQMNPNEEHYGEVETNGFVVYRTKNAAKSEIKGVEFEFDWAPYRNGHVSGFATWLKTEITSDFVTRFDYAASDLFEMDYGPAHDNENPDLYRNLKGNELAAAPEFSVTVNYDHTFNIKNGAKVIPFIGIHWEDESYLTYWNVDKHEFPVGSTGAYDDTRAAFHVVNVSVKYLSADESWNLEAFGYNVTDESIPYWAGGSDGVVRGSRSMPANYGVRLNYSF</sequence>
<name>A0ABP7WAC5_9GAMM</name>
<evidence type="ECO:0000256" key="1">
    <source>
        <dbReference type="ARBA" id="ARBA00004571"/>
    </source>
</evidence>
<comment type="caution">
    <text evidence="15">The sequence shown here is derived from an EMBL/GenBank/DDBJ whole genome shotgun (WGS) entry which is preliminary data.</text>
</comment>
<dbReference type="Gene3D" id="2.170.130.10">
    <property type="entry name" value="TonB-dependent receptor, plug domain"/>
    <property type="match status" value="1"/>
</dbReference>
<dbReference type="SUPFAM" id="SSF56935">
    <property type="entry name" value="Porins"/>
    <property type="match status" value="1"/>
</dbReference>
<keyword evidence="5 11" id="KW-0812">Transmembrane</keyword>
<evidence type="ECO:0000256" key="7">
    <source>
        <dbReference type="ARBA" id="ARBA00023065"/>
    </source>
</evidence>
<evidence type="ECO:0000256" key="9">
    <source>
        <dbReference type="ARBA" id="ARBA00023136"/>
    </source>
</evidence>
<evidence type="ECO:0000256" key="12">
    <source>
        <dbReference type="RuleBase" id="RU003357"/>
    </source>
</evidence>
<evidence type="ECO:0000256" key="3">
    <source>
        <dbReference type="ARBA" id="ARBA00022452"/>
    </source>
</evidence>
<proteinExistence type="inferred from homology"/>
<gene>
    <name evidence="15" type="ORF">GCM10022414_04330</name>
</gene>
<keyword evidence="8 12" id="KW-0798">TonB box</keyword>
<keyword evidence="2 11" id="KW-0813">Transport</keyword>
<dbReference type="InterPro" id="IPR012910">
    <property type="entry name" value="Plug_dom"/>
</dbReference>
<dbReference type="InterPro" id="IPR039426">
    <property type="entry name" value="TonB-dep_rcpt-like"/>
</dbReference>
<dbReference type="EMBL" id="BAABDM010000001">
    <property type="protein sequence ID" value="GAA4084698.1"/>
    <property type="molecule type" value="Genomic_DNA"/>
</dbReference>
<dbReference type="InterPro" id="IPR036942">
    <property type="entry name" value="Beta-barrel_TonB_sf"/>
</dbReference>
<dbReference type="PANTHER" id="PTHR32552">
    <property type="entry name" value="FERRICHROME IRON RECEPTOR-RELATED"/>
    <property type="match status" value="1"/>
</dbReference>
<dbReference type="Gene3D" id="2.40.170.20">
    <property type="entry name" value="TonB-dependent receptor, beta-barrel domain"/>
    <property type="match status" value="1"/>
</dbReference>
<organism evidence="15 16">
    <name type="scientific">Zhongshania borealis</name>
    <dbReference type="NCBI Taxonomy" id="889488"/>
    <lineage>
        <taxon>Bacteria</taxon>
        <taxon>Pseudomonadati</taxon>
        <taxon>Pseudomonadota</taxon>
        <taxon>Gammaproteobacteria</taxon>
        <taxon>Cellvibrionales</taxon>
        <taxon>Spongiibacteraceae</taxon>
        <taxon>Zhongshania</taxon>
    </lineage>
</organism>
<feature type="domain" description="TonB-dependent receptor-like beta-barrel" evidence="13">
    <location>
        <begin position="331"/>
        <end position="844"/>
    </location>
</feature>
<evidence type="ECO:0000259" key="14">
    <source>
        <dbReference type="Pfam" id="PF07715"/>
    </source>
</evidence>
<evidence type="ECO:0000256" key="6">
    <source>
        <dbReference type="ARBA" id="ARBA00023004"/>
    </source>
</evidence>
<keyword evidence="10 11" id="KW-0998">Cell outer membrane</keyword>
<dbReference type="PROSITE" id="PS52016">
    <property type="entry name" value="TONB_DEPENDENT_REC_3"/>
    <property type="match status" value="1"/>
</dbReference>
<evidence type="ECO:0000256" key="10">
    <source>
        <dbReference type="ARBA" id="ARBA00023237"/>
    </source>
</evidence>
<comment type="similarity">
    <text evidence="11 12">Belongs to the TonB-dependent receptor family.</text>
</comment>
<evidence type="ECO:0008006" key="17">
    <source>
        <dbReference type="Google" id="ProtNLM"/>
    </source>
</evidence>
<keyword evidence="9 11" id="KW-0472">Membrane</keyword>
<protein>
    <recommendedName>
        <fullName evidence="17">TonB-dependent receptor</fullName>
    </recommendedName>
</protein>
<keyword evidence="6" id="KW-0408">Iron</keyword>
<dbReference type="Pfam" id="PF07715">
    <property type="entry name" value="Plug"/>
    <property type="match status" value="1"/>
</dbReference>
<evidence type="ECO:0000256" key="4">
    <source>
        <dbReference type="ARBA" id="ARBA00022496"/>
    </source>
</evidence>
<evidence type="ECO:0000313" key="16">
    <source>
        <dbReference type="Proteomes" id="UP001500392"/>
    </source>
</evidence>
<keyword evidence="4" id="KW-0410">Iron transport</keyword>
<evidence type="ECO:0000256" key="8">
    <source>
        <dbReference type="ARBA" id="ARBA00023077"/>
    </source>
</evidence>
<reference evidence="16" key="1">
    <citation type="journal article" date="2019" name="Int. J. Syst. Evol. Microbiol.">
        <title>The Global Catalogue of Microorganisms (GCM) 10K type strain sequencing project: providing services to taxonomists for standard genome sequencing and annotation.</title>
        <authorList>
            <consortium name="The Broad Institute Genomics Platform"/>
            <consortium name="The Broad Institute Genome Sequencing Center for Infectious Disease"/>
            <person name="Wu L."/>
            <person name="Ma J."/>
        </authorList>
    </citation>
    <scope>NUCLEOTIDE SEQUENCE [LARGE SCALE GENOMIC DNA]</scope>
    <source>
        <strain evidence="16">JCM 17304</strain>
    </source>
</reference>
<evidence type="ECO:0000256" key="2">
    <source>
        <dbReference type="ARBA" id="ARBA00022448"/>
    </source>
</evidence>
<comment type="subcellular location">
    <subcellularLocation>
        <location evidence="1 11">Cell outer membrane</location>
        <topology evidence="1 11">Multi-pass membrane protein</topology>
    </subcellularLocation>
</comment>
<accession>A0ABP7WAC5</accession>
<dbReference type="PANTHER" id="PTHR32552:SF81">
    <property type="entry name" value="TONB-DEPENDENT OUTER MEMBRANE RECEPTOR"/>
    <property type="match status" value="1"/>
</dbReference>
<evidence type="ECO:0000256" key="11">
    <source>
        <dbReference type="PROSITE-ProRule" id="PRU01360"/>
    </source>
</evidence>